<protein>
    <submittedName>
        <fullName evidence="1">Uncharacterized protein</fullName>
    </submittedName>
</protein>
<name>A0A6A4NWW3_LUPAL</name>
<sequence length="52" mass="5972">MKLLYFIQRNQTSLCEQPWLKLNSCLDMASSQPSMTAPTLNDVLLKPTKIFI</sequence>
<evidence type="ECO:0000313" key="1">
    <source>
        <dbReference type="EMBL" id="KAE9592324.1"/>
    </source>
</evidence>
<dbReference type="AlphaFoldDB" id="A0A6A4NWW3"/>
<accession>A0A6A4NWW3</accession>
<keyword evidence="2" id="KW-1185">Reference proteome</keyword>
<reference evidence="2" key="1">
    <citation type="journal article" date="2020" name="Nat. Commun.">
        <title>Genome sequence of the cluster root forming white lupin.</title>
        <authorList>
            <person name="Hufnagel B."/>
            <person name="Marques A."/>
            <person name="Soriano A."/>
            <person name="Marques L."/>
            <person name="Divol F."/>
            <person name="Doumas P."/>
            <person name="Sallet E."/>
            <person name="Mancinotti D."/>
            <person name="Carrere S."/>
            <person name="Marande W."/>
            <person name="Arribat S."/>
            <person name="Keller J."/>
            <person name="Huneau C."/>
            <person name="Blein T."/>
            <person name="Aime D."/>
            <person name="Laguerre M."/>
            <person name="Taylor J."/>
            <person name="Schubert V."/>
            <person name="Nelson M."/>
            <person name="Geu-Flores F."/>
            <person name="Crespi M."/>
            <person name="Gallardo-Guerrero K."/>
            <person name="Delaux P.-M."/>
            <person name="Salse J."/>
            <person name="Berges H."/>
            <person name="Guyot R."/>
            <person name="Gouzy J."/>
            <person name="Peret B."/>
        </authorList>
    </citation>
    <scope>NUCLEOTIDE SEQUENCE [LARGE SCALE GENOMIC DNA]</scope>
    <source>
        <strain evidence="2">cv. Amiga</strain>
    </source>
</reference>
<dbReference type="Proteomes" id="UP000447434">
    <property type="component" value="Chromosome 19"/>
</dbReference>
<evidence type="ECO:0000313" key="2">
    <source>
        <dbReference type="Proteomes" id="UP000447434"/>
    </source>
</evidence>
<gene>
    <name evidence="1" type="ORF">Lalb_Chr19g0128131</name>
</gene>
<proteinExistence type="predicted"/>
<comment type="caution">
    <text evidence="1">The sequence shown here is derived from an EMBL/GenBank/DDBJ whole genome shotgun (WGS) entry which is preliminary data.</text>
</comment>
<organism evidence="1 2">
    <name type="scientific">Lupinus albus</name>
    <name type="common">White lupine</name>
    <name type="synonym">Lupinus termis</name>
    <dbReference type="NCBI Taxonomy" id="3870"/>
    <lineage>
        <taxon>Eukaryota</taxon>
        <taxon>Viridiplantae</taxon>
        <taxon>Streptophyta</taxon>
        <taxon>Embryophyta</taxon>
        <taxon>Tracheophyta</taxon>
        <taxon>Spermatophyta</taxon>
        <taxon>Magnoliopsida</taxon>
        <taxon>eudicotyledons</taxon>
        <taxon>Gunneridae</taxon>
        <taxon>Pentapetalae</taxon>
        <taxon>rosids</taxon>
        <taxon>fabids</taxon>
        <taxon>Fabales</taxon>
        <taxon>Fabaceae</taxon>
        <taxon>Papilionoideae</taxon>
        <taxon>50 kb inversion clade</taxon>
        <taxon>genistoids sensu lato</taxon>
        <taxon>core genistoids</taxon>
        <taxon>Genisteae</taxon>
        <taxon>Lupinus</taxon>
    </lineage>
</organism>
<dbReference type="EMBL" id="WOCE01000019">
    <property type="protein sequence ID" value="KAE9592324.1"/>
    <property type="molecule type" value="Genomic_DNA"/>
</dbReference>